<dbReference type="CDD" id="cd13585">
    <property type="entry name" value="PBP2_TMBP_like"/>
    <property type="match status" value="1"/>
</dbReference>
<proteinExistence type="inferred from homology"/>
<keyword evidence="4" id="KW-0812">Transmembrane</keyword>
<dbReference type="PANTHER" id="PTHR43649">
    <property type="entry name" value="ARABINOSE-BINDING PROTEIN-RELATED"/>
    <property type="match status" value="1"/>
</dbReference>
<evidence type="ECO:0000256" key="2">
    <source>
        <dbReference type="ARBA" id="ARBA00008520"/>
    </source>
</evidence>
<dbReference type="Proteomes" id="UP001496627">
    <property type="component" value="Unassembled WGS sequence"/>
</dbReference>
<dbReference type="SUPFAM" id="SSF53850">
    <property type="entry name" value="Periplasmic binding protein-like II"/>
    <property type="match status" value="1"/>
</dbReference>
<keyword evidence="3" id="KW-0574">Periplasm</keyword>
<evidence type="ECO:0000256" key="3">
    <source>
        <dbReference type="ARBA" id="ARBA00022764"/>
    </source>
</evidence>
<reference evidence="5 6" key="1">
    <citation type="submission" date="2024-05" db="EMBL/GenBank/DDBJ databases">
        <title>Neorhizobium sp. Rsf11, a plant growth promoting and heavy metal resistant PAH-degrader.</title>
        <authorList>
            <person name="Golubev S.N."/>
            <person name="Muratova A.Y."/>
            <person name="Markelova M.I."/>
        </authorList>
    </citation>
    <scope>NUCLEOTIDE SEQUENCE [LARGE SCALE GENOMIC DNA]</scope>
    <source>
        <strain evidence="5 6">Rsf11</strain>
    </source>
</reference>
<evidence type="ECO:0000313" key="5">
    <source>
        <dbReference type="EMBL" id="MEQ1406653.1"/>
    </source>
</evidence>
<feature type="transmembrane region" description="Helical" evidence="4">
    <location>
        <begin position="23"/>
        <end position="41"/>
    </location>
</feature>
<evidence type="ECO:0000256" key="1">
    <source>
        <dbReference type="ARBA" id="ARBA00004418"/>
    </source>
</evidence>
<accession>A0ABV0M4S1</accession>
<keyword evidence="4" id="KW-1133">Transmembrane helix</keyword>
<evidence type="ECO:0000313" key="6">
    <source>
        <dbReference type="Proteomes" id="UP001496627"/>
    </source>
</evidence>
<dbReference type="EMBL" id="JBEAAL010000012">
    <property type="protein sequence ID" value="MEQ1406653.1"/>
    <property type="molecule type" value="Genomic_DNA"/>
</dbReference>
<dbReference type="RefSeq" id="WP_233469693.1">
    <property type="nucleotide sequence ID" value="NZ_JBEAAL010000012.1"/>
</dbReference>
<name>A0ABV0M4S1_9HYPH</name>
<dbReference type="Gene3D" id="3.40.190.10">
    <property type="entry name" value="Periplasmic binding protein-like II"/>
    <property type="match status" value="2"/>
</dbReference>
<gene>
    <name evidence="5" type="ORF">ABK249_17115</name>
</gene>
<dbReference type="Pfam" id="PF01547">
    <property type="entry name" value="SBP_bac_1"/>
    <property type="match status" value="1"/>
</dbReference>
<evidence type="ECO:0000256" key="4">
    <source>
        <dbReference type="SAM" id="Phobius"/>
    </source>
</evidence>
<protein>
    <submittedName>
        <fullName evidence="5">Sugar ABC transporter substrate-binding protein</fullName>
    </submittedName>
</protein>
<organism evidence="5 6">
    <name type="scientific">Neorhizobium phenanthreniclasticum</name>
    <dbReference type="NCBI Taxonomy" id="3157917"/>
    <lineage>
        <taxon>Bacteria</taxon>
        <taxon>Pseudomonadati</taxon>
        <taxon>Pseudomonadota</taxon>
        <taxon>Alphaproteobacteria</taxon>
        <taxon>Hyphomicrobiales</taxon>
        <taxon>Rhizobiaceae</taxon>
        <taxon>Rhizobium/Agrobacterium group</taxon>
        <taxon>Neorhizobium</taxon>
    </lineage>
</organism>
<dbReference type="InterPro" id="IPR006059">
    <property type="entry name" value="SBP"/>
</dbReference>
<sequence length="460" mass="49624">MQSTTREEIVEGMEKKTSAGRRFVLKGVAGSLILAVMPLAAANAEGGLGATGNPVEVKIMANEAFANSWQTILVPEFNKAFPNVKVRIDGVPYTELLAKMMLDATSPQPEYDILLADDPWVPQLAQIGALKDLKSDEISAMTDKGYDWDDFNAAPLAAGEWNGKQYAVPVRSNMLLMFYNRALYEKAGVPEPTPQITWDQFFANAPKLVQDTNGDGKPDSWAIDTYFVREPLTPTIWQSILNSNGGALLDASGAPAFANQVGSKSLEMHKRLLEFAPPGALGHGFSESLQAFRQGIVANMITWGSVYKATAVDKQSTTLTVEDVGVQVLPVGSTSAGTHRGIWIAGVSSKTEKLDASWAFVQWLTSKQGESINASMVGSFPARKSTLASEPSEAWLKPIYKTLQNAYDVAATGKMWRIRNPKSDAAQQILADEIARGLAGQASPEEALKTAAGKIAKVLK</sequence>
<comment type="similarity">
    <text evidence="2">Belongs to the bacterial solute-binding protein 1 family.</text>
</comment>
<comment type="subcellular location">
    <subcellularLocation>
        <location evidence="1">Periplasm</location>
    </subcellularLocation>
</comment>
<keyword evidence="6" id="KW-1185">Reference proteome</keyword>
<dbReference type="InterPro" id="IPR050490">
    <property type="entry name" value="Bact_solute-bd_prot1"/>
</dbReference>
<keyword evidence="4" id="KW-0472">Membrane</keyword>
<dbReference type="PANTHER" id="PTHR43649:SF12">
    <property type="entry name" value="DIACETYLCHITOBIOSE BINDING PROTEIN DASA"/>
    <property type="match status" value="1"/>
</dbReference>
<comment type="caution">
    <text evidence="5">The sequence shown here is derived from an EMBL/GenBank/DDBJ whole genome shotgun (WGS) entry which is preliminary data.</text>
</comment>